<sequence>AAELVAQLSPGSRDRQLLELPTATATGPAG</sequence>
<name>X1JN33_9ZZZZ</name>
<accession>X1JN33</accession>
<comment type="caution">
    <text evidence="2">The sequence shown here is derived from an EMBL/GenBank/DDBJ whole genome shotgun (WGS) entry which is preliminary data.</text>
</comment>
<reference evidence="2" key="1">
    <citation type="journal article" date="2014" name="Front. Microbiol.">
        <title>High frequency of phylogenetically diverse reductive dehalogenase-homologous genes in deep subseafloor sedimentary metagenomes.</title>
        <authorList>
            <person name="Kawai M."/>
            <person name="Futagami T."/>
            <person name="Toyoda A."/>
            <person name="Takaki Y."/>
            <person name="Nishi S."/>
            <person name="Hori S."/>
            <person name="Arai W."/>
            <person name="Tsubouchi T."/>
            <person name="Morono Y."/>
            <person name="Uchiyama I."/>
            <person name="Ito T."/>
            <person name="Fujiyama A."/>
            <person name="Inagaki F."/>
            <person name="Takami H."/>
        </authorList>
    </citation>
    <scope>NUCLEOTIDE SEQUENCE</scope>
    <source>
        <strain evidence="2">Expedition CK06-06</strain>
    </source>
</reference>
<evidence type="ECO:0000313" key="2">
    <source>
        <dbReference type="EMBL" id="GAH96141.1"/>
    </source>
</evidence>
<organism evidence="2">
    <name type="scientific">marine sediment metagenome</name>
    <dbReference type="NCBI Taxonomy" id="412755"/>
    <lineage>
        <taxon>unclassified sequences</taxon>
        <taxon>metagenomes</taxon>
        <taxon>ecological metagenomes</taxon>
    </lineage>
</organism>
<protein>
    <submittedName>
        <fullName evidence="2">Uncharacterized protein</fullName>
    </submittedName>
</protein>
<gene>
    <name evidence="2" type="ORF">S03H2_70705</name>
</gene>
<feature type="non-terminal residue" evidence="2">
    <location>
        <position position="1"/>
    </location>
</feature>
<dbReference type="EMBL" id="BARU01047072">
    <property type="protein sequence ID" value="GAH96141.1"/>
    <property type="molecule type" value="Genomic_DNA"/>
</dbReference>
<proteinExistence type="predicted"/>
<dbReference type="AlphaFoldDB" id="X1JN33"/>
<evidence type="ECO:0000256" key="1">
    <source>
        <dbReference type="SAM" id="MobiDB-lite"/>
    </source>
</evidence>
<feature type="region of interest" description="Disordered" evidence="1">
    <location>
        <begin position="1"/>
        <end position="30"/>
    </location>
</feature>